<reference evidence="3" key="1">
    <citation type="submission" date="2016-06" db="UniProtKB">
        <authorList>
            <consortium name="WormBaseParasite"/>
        </authorList>
    </citation>
    <scope>IDENTIFICATION</scope>
</reference>
<proteinExistence type="predicted"/>
<dbReference type="WBParaSite" id="SCUD_0001982001-mRNA-1">
    <property type="protein sequence ID" value="SCUD_0001982001-mRNA-1"/>
    <property type="gene ID" value="SCUD_0001982001"/>
</dbReference>
<dbReference type="EMBL" id="UZAK01043176">
    <property type="protein sequence ID" value="VDP70354.1"/>
    <property type="molecule type" value="Genomic_DNA"/>
</dbReference>
<dbReference type="AlphaFoldDB" id="A0A183KXM1"/>
<sequence>MPTVQRSLPLNMTQWKKSLDPEGRVNRPENLREIIFNGVS</sequence>
<evidence type="ECO:0000313" key="1">
    <source>
        <dbReference type="EMBL" id="VDP70354.1"/>
    </source>
</evidence>
<gene>
    <name evidence="1" type="ORF">SCUD_LOCUS19817</name>
</gene>
<evidence type="ECO:0000313" key="3">
    <source>
        <dbReference type="WBParaSite" id="SCUD_0001982001-mRNA-1"/>
    </source>
</evidence>
<accession>A0A183KXM1</accession>
<keyword evidence="2" id="KW-1185">Reference proteome</keyword>
<organism evidence="3">
    <name type="scientific">Schistosoma curassoni</name>
    <dbReference type="NCBI Taxonomy" id="6186"/>
    <lineage>
        <taxon>Eukaryota</taxon>
        <taxon>Metazoa</taxon>
        <taxon>Spiralia</taxon>
        <taxon>Lophotrochozoa</taxon>
        <taxon>Platyhelminthes</taxon>
        <taxon>Trematoda</taxon>
        <taxon>Digenea</taxon>
        <taxon>Strigeidida</taxon>
        <taxon>Schistosomatoidea</taxon>
        <taxon>Schistosomatidae</taxon>
        <taxon>Schistosoma</taxon>
    </lineage>
</organism>
<reference evidence="1 2" key="2">
    <citation type="submission" date="2018-11" db="EMBL/GenBank/DDBJ databases">
        <authorList>
            <consortium name="Pathogen Informatics"/>
        </authorList>
    </citation>
    <scope>NUCLEOTIDE SEQUENCE [LARGE SCALE GENOMIC DNA]</scope>
    <source>
        <strain evidence="1">Dakar</strain>
        <strain evidence="2">Dakar, Senegal</strain>
    </source>
</reference>
<evidence type="ECO:0000313" key="2">
    <source>
        <dbReference type="Proteomes" id="UP000279833"/>
    </source>
</evidence>
<dbReference type="Proteomes" id="UP000279833">
    <property type="component" value="Unassembled WGS sequence"/>
</dbReference>
<dbReference type="STRING" id="6186.A0A183KXM1"/>
<protein>
    <submittedName>
        <fullName evidence="3">Transposase</fullName>
    </submittedName>
</protein>
<name>A0A183KXM1_9TREM</name>